<reference evidence="1 2" key="1">
    <citation type="submission" date="2020-07" db="EMBL/GenBank/DDBJ databases">
        <authorList>
            <person name="Cui H."/>
        </authorList>
    </citation>
    <scope>NUCLEOTIDE SEQUENCE [LARGE SCALE GENOMIC DNA]</scope>
    <source>
        <strain evidence="1 2">YPL8</strain>
    </source>
</reference>
<proteinExistence type="predicted"/>
<name>A0A7D5KRS1_9EURY</name>
<organism evidence="1 2">
    <name type="scientific">Natrinema halophilum</name>
    <dbReference type="NCBI Taxonomy" id="1699371"/>
    <lineage>
        <taxon>Archaea</taxon>
        <taxon>Methanobacteriati</taxon>
        <taxon>Methanobacteriota</taxon>
        <taxon>Stenosarchaea group</taxon>
        <taxon>Halobacteria</taxon>
        <taxon>Halobacteriales</taxon>
        <taxon>Natrialbaceae</taxon>
        <taxon>Natrinema</taxon>
    </lineage>
</organism>
<dbReference type="PANTHER" id="PTHR39186:SF1">
    <property type="entry name" value="DUF2071 DOMAIN-CONTAINING PROTEIN"/>
    <property type="match status" value="1"/>
</dbReference>
<dbReference type="EMBL" id="CP058601">
    <property type="protein sequence ID" value="QLG49617.1"/>
    <property type="molecule type" value="Genomic_DNA"/>
</dbReference>
<dbReference type="AlphaFoldDB" id="A0A7D5KRS1"/>
<dbReference type="GeneID" id="56034120"/>
<accession>A0A7D5KRS1</accession>
<gene>
    <name evidence="1" type="ORF">HYG82_12475</name>
</gene>
<dbReference type="Proteomes" id="UP000509241">
    <property type="component" value="Chromosome"/>
</dbReference>
<dbReference type="KEGG" id="haly:HYG82_12475"/>
<dbReference type="InterPro" id="IPR023375">
    <property type="entry name" value="ADC_dom_sf"/>
</dbReference>
<protein>
    <submittedName>
        <fullName evidence="1">DUF2071 domain-containing protein</fullName>
    </submittedName>
</protein>
<dbReference type="OrthoDB" id="233478at2157"/>
<sequence>MNEQRTDSSRWTFTGGSELKVPHVASMTWRDGLFAHWPVDPDELRPHIPGQMHLETRDGHAWVSILPFVLTNVGFRGTPSILRFAFAELAVRTRVRYRGEPGLYFFSIDIGNSLIATTIGQAARFPVSRARTRVSATERNHIRFSSERTGRDGGIPATFAAAYRPDGEPFTAEPNTLAYWLTARRRFYASTDRGVIAVEIAHEPWPLQPATASIEENTLFDSNGLPTPTDDPIFYYADKLSMTVSMPRRPGTPDSSHG</sequence>
<keyword evidence="2" id="KW-1185">Reference proteome</keyword>
<evidence type="ECO:0000313" key="1">
    <source>
        <dbReference type="EMBL" id="QLG49617.1"/>
    </source>
</evidence>
<dbReference type="RefSeq" id="WP_179261350.1">
    <property type="nucleotide sequence ID" value="NZ_CP058601.1"/>
</dbReference>
<dbReference type="InterPro" id="IPR018644">
    <property type="entry name" value="DUF2071"/>
</dbReference>
<dbReference type="SUPFAM" id="SSF160104">
    <property type="entry name" value="Acetoacetate decarboxylase-like"/>
    <property type="match status" value="1"/>
</dbReference>
<dbReference type="Pfam" id="PF09844">
    <property type="entry name" value="DUF2071"/>
    <property type="match status" value="1"/>
</dbReference>
<dbReference type="PANTHER" id="PTHR39186">
    <property type="entry name" value="DUF2071 FAMILY PROTEIN"/>
    <property type="match status" value="1"/>
</dbReference>
<evidence type="ECO:0000313" key="2">
    <source>
        <dbReference type="Proteomes" id="UP000509241"/>
    </source>
</evidence>